<dbReference type="SUPFAM" id="SSF49464">
    <property type="entry name" value="Carboxypeptidase regulatory domain-like"/>
    <property type="match status" value="1"/>
</dbReference>
<dbReference type="EMBL" id="BJCF01000077">
    <property type="protein sequence ID" value="GCL44179.1"/>
    <property type="molecule type" value="Genomic_DNA"/>
</dbReference>
<dbReference type="Pfam" id="PF13620">
    <property type="entry name" value="CarboxypepD_reg"/>
    <property type="match status" value="1"/>
</dbReference>
<evidence type="ECO:0000313" key="2">
    <source>
        <dbReference type="Proteomes" id="UP000299367"/>
    </source>
</evidence>
<name>A0A480AH89_9CYAN</name>
<evidence type="ECO:0000313" key="1">
    <source>
        <dbReference type="EMBL" id="GCL44179.1"/>
    </source>
</evidence>
<dbReference type="InterPro" id="IPR008969">
    <property type="entry name" value="CarboxyPept-like_regulatory"/>
</dbReference>
<accession>A0A480AH89</accession>
<evidence type="ECO:0008006" key="3">
    <source>
        <dbReference type="Google" id="ProtNLM"/>
    </source>
</evidence>
<dbReference type="Proteomes" id="UP000299367">
    <property type="component" value="Unassembled WGS sequence"/>
</dbReference>
<protein>
    <recommendedName>
        <fullName evidence="3">Carboxypeptidase regulatory-like domain-containing protein</fullName>
    </recommendedName>
</protein>
<gene>
    <name evidence="1" type="ORF">NIES80_39050</name>
</gene>
<dbReference type="OrthoDB" id="580948at2"/>
<dbReference type="Gene3D" id="2.60.40.1120">
    <property type="entry name" value="Carboxypeptidase-like, regulatory domain"/>
    <property type="match status" value="1"/>
</dbReference>
<dbReference type="RefSeq" id="WP_137909578.1">
    <property type="nucleotide sequence ID" value="NZ_BJCF01000077.1"/>
</dbReference>
<organism evidence="1 2">
    <name type="scientific">Dolichospermum planctonicum</name>
    <dbReference type="NCBI Taxonomy" id="136072"/>
    <lineage>
        <taxon>Bacteria</taxon>
        <taxon>Bacillati</taxon>
        <taxon>Cyanobacteriota</taxon>
        <taxon>Cyanophyceae</taxon>
        <taxon>Nostocales</taxon>
        <taxon>Aphanizomenonaceae</taxon>
        <taxon>Dolichospermum</taxon>
    </lineage>
</organism>
<reference evidence="2" key="1">
    <citation type="submission" date="2019-02" db="EMBL/GenBank/DDBJ databases">
        <title>Draft genome sequence of Dolichospermum planctonicum NIES-80.</title>
        <authorList>
            <person name="Yamaguchi H."/>
            <person name="Suzuki S."/>
            <person name="Kawachi M."/>
        </authorList>
    </citation>
    <scope>NUCLEOTIDE SEQUENCE [LARGE SCALE GENOMIC DNA]</scope>
    <source>
        <strain evidence="2">NIES-80</strain>
    </source>
</reference>
<comment type="caution">
    <text evidence="1">The sequence shown here is derived from an EMBL/GenBank/DDBJ whole genome shotgun (WGS) entry which is preliminary data.</text>
</comment>
<sequence>MFAEESINSYYHLASSYTSYNFSAPISQVNDASIAPQAAVKSSPFVILPIGINIGKRNVLQSASVKGYEDGEKAVDFPNWLIPFQDIITALNLTVSTLPNGELEIKGVGLIKRIKLNELTSDPELGLAISIAQIEELLQVKSQFDIAAYSIILEPPWLNLKGRKNRQKESQVIIEGLPIVKSPNFTFSTMGQKVNISSRENSKELTNQGNLNLVGTVLKGSWFYRINQPNLLDSTTWKLQEGQYLNRSDFHDYVIGSQPTFWTGETRGDYWGLTTIKRFGFKADKLNNSAFTPSQGLQTSTINRIIEGAAKPGTLVQLVSGNDNLIFGEILVDSSGIYRFDNVPINGENYRVLLYANGQLASTPLEKKPIFLNLPGQLTKGTSSLIVSGGMNRETRNNDFFGNLNNVRGGIAYRHGVIDSLTLGAGIIHDQSLLGLGEVFYQPNNFPFKLAISALKVPDKFKYNANLEFKPSSRLNLNLSSNEQFQSFNLNWNTAKFLSVTSSGSNLNGIMNLGLNLNQNIGKISTYSTLKIDNKGQLDWNSNLRWRNLAARASPTGIGLELNYQGSIFSFFKLPEKENLILSYETSNSSNKYNNLLTLKWKYQSPYINQRRLWDFDIGYGIGSQGGGLLASVSTFFIPGLSLRLRYDGISMTSDTASYRLEIGSAVNFSPNLRFGDSQFERLRSEGGIFIQPFLDKNNNGIRDQNEEIYTQDMELLLILNNKKFSPSLATITKQGVLFKVPLGIYRLDLDPAGYPLDWKPVQPAYAVKIVAGSYTTIPVPFVASYTIAGTVKDAEGKPIVGAKVEAIDNTKSSVASITNSAGIFYLEQLRQGTYELKVNNKSVEPYRITINSDSPTLQELNLKLPGRMF</sequence>
<proteinExistence type="predicted"/>
<dbReference type="AlphaFoldDB" id="A0A480AH89"/>